<dbReference type="RefSeq" id="WP_344825758.1">
    <property type="nucleotide sequence ID" value="NZ_BAABEZ010000022.1"/>
</dbReference>
<name>A0ABP8MS40_9BACT</name>
<evidence type="ECO:0000259" key="5">
    <source>
        <dbReference type="Pfam" id="PF25967"/>
    </source>
</evidence>
<accession>A0ABP8MS40</accession>
<dbReference type="Pfam" id="PF25917">
    <property type="entry name" value="BSH_RND"/>
    <property type="match status" value="1"/>
</dbReference>
<evidence type="ECO:0000256" key="2">
    <source>
        <dbReference type="ARBA" id="ARBA00009477"/>
    </source>
</evidence>
<evidence type="ECO:0000256" key="3">
    <source>
        <dbReference type="ARBA" id="ARBA00022448"/>
    </source>
</evidence>
<proteinExistence type="inferred from homology"/>
<keyword evidence="7" id="KW-1185">Reference proteome</keyword>
<dbReference type="EMBL" id="BAABEZ010000022">
    <property type="protein sequence ID" value="GAA4455145.1"/>
    <property type="molecule type" value="Genomic_DNA"/>
</dbReference>
<dbReference type="InterPro" id="IPR058627">
    <property type="entry name" value="MdtA-like_C"/>
</dbReference>
<dbReference type="NCBIfam" id="TIGR01730">
    <property type="entry name" value="RND_mfp"/>
    <property type="match status" value="1"/>
</dbReference>
<evidence type="ECO:0000313" key="7">
    <source>
        <dbReference type="Proteomes" id="UP001501410"/>
    </source>
</evidence>
<dbReference type="PANTHER" id="PTHR30469">
    <property type="entry name" value="MULTIDRUG RESISTANCE PROTEIN MDTA"/>
    <property type="match status" value="1"/>
</dbReference>
<comment type="similarity">
    <text evidence="2">Belongs to the membrane fusion protein (MFP) (TC 8.A.1) family.</text>
</comment>
<protein>
    <submittedName>
        <fullName evidence="6">Efflux RND transporter periplasmic adaptor subunit</fullName>
    </submittedName>
</protein>
<dbReference type="SUPFAM" id="SSF111369">
    <property type="entry name" value="HlyD-like secretion proteins"/>
    <property type="match status" value="1"/>
</dbReference>
<dbReference type="Pfam" id="PF25967">
    <property type="entry name" value="RND-MFP_C"/>
    <property type="match status" value="1"/>
</dbReference>
<dbReference type="Proteomes" id="UP001501410">
    <property type="component" value="Unassembled WGS sequence"/>
</dbReference>
<organism evidence="6 7">
    <name type="scientific">Rurimicrobium arvi</name>
    <dbReference type="NCBI Taxonomy" id="2049916"/>
    <lineage>
        <taxon>Bacteria</taxon>
        <taxon>Pseudomonadati</taxon>
        <taxon>Bacteroidota</taxon>
        <taxon>Chitinophagia</taxon>
        <taxon>Chitinophagales</taxon>
        <taxon>Chitinophagaceae</taxon>
        <taxon>Rurimicrobium</taxon>
    </lineage>
</organism>
<reference evidence="7" key="1">
    <citation type="journal article" date="2019" name="Int. J. Syst. Evol. Microbiol.">
        <title>The Global Catalogue of Microorganisms (GCM) 10K type strain sequencing project: providing services to taxonomists for standard genome sequencing and annotation.</title>
        <authorList>
            <consortium name="The Broad Institute Genomics Platform"/>
            <consortium name="The Broad Institute Genome Sequencing Center for Infectious Disease"/>
            <person name="Wu L."/>
            <person name="Ma J."/>
        </authorList>
    </citation>
    <scope>NUCLEOTIDE SEQUENCE [LARGE SCALE GENOMIC DNA]</scope>
    <source>
        <strain evidence="7">JCM 31921</strain>
    </source>
</reference>
<evidence type="ECO:0000313" key="6">
    <source>
        <dbReference type="EMBL" id="GAA4455145.1"/>
    </source>
</evidence>
<comment type="caution">
    <text evidence="6">The sequence shown here is derived from an EMBL/GenBank/DDBJ whole genome shotgun (WGS) entry which is preliminary data.</text>
</comment>
<dbReference type="InterPro" id="IPR058625">
    <property type="entry name" value="MdtA-like_BSH"/>
</dbReference>
<sequence>MKSLSSIVAATLLLASCGGGSGDEKAADQLAKLKKQRLELDAKIKKLETETASKNPQKASPVSVTELQSTHFRSYIEVQSQIVGDENVLATPQAAGVITHINVKSGQKVSKGQVLATMDAAAIEQQIKGVDVKLTLSKSLYEKQKGLWDQQIGSEVQLLQAKATYDGAIKEKEALLAQRNMYRIVAPISGTVDDFTLKVGDMASPGQVGIRVVSFDKLRAEANLGENYIGKVKAGDKVILVFPDIQDSITTKLGYVARQVDPISRAFTVQVHLSGQSKVYPNMSCRMKISNYENDNALVVPVQVIQHTAEGDMVYVADGNKAKAVIVTVGRNSNGMVEILKGLKAGDRVITEGFEDVDNGESIVVE</sequence>
<evidence type="ECO:0000259" key="4">
    <source>
        <dbReference type="Pfam" id="PF25917"/>
    </source>
</evidence>
<keyword evidence="3" id="KW-0813">Transport</keyword>
<dbReference type="PROSITE" id="PS51257">
    <property type="entry name" value="PROKAR_LIPOPROTEIN"/>
    <property type="match status" value="1"/>
</dbReference>
<dbReference type="PANTHER" id="PTHR30469:SF15">
    <property type="entry name" value="HLYD FAMILY OF SECRETION PROTEINS"/>
    <property type="match status" value="1"/>
</dbReference>
<gene>
    <name evidence="6" type="ORF">GCM10023092_18310</name>
</gene>
<evidence type="ECO:0000256" key="1">
    <source>
        <dbReference type="ARBA" id="ARBA00004196"/>
    </source>
</evidence>
<comment type="subcellular location">
    <subcellularLocation>
        <location evidence="1">Cell envelope</location>
    </subcellularLocation>
</comment>
<feature type="domain" description="Multidrug resistance protein MdtA-like barrel-sandwich hybrid" evidence="4">
    <location>
        <begin position="88"/>
        <end position="209"/>
    </location>
</feature>
<feature type="domain" description="Multidrug resistance protein MdtA-like C-terminal permuted SH3" evidence="5">
    <location>
        <begin position="296"/>
        <end position="354"/>
    </location>
</feature>
<dbReference type="Gene3D" id="2.40.30.170">
    <property type="match status" value="1"/>
</dbReference>
<dbReference type="Gene3D" id="2.40.420.20">
    <property type="match status" value="1"/>
</dbReference>
<dbReference type="InterPro" id="IPR006143">
    <property type="entry name" value="RND_pump_MFP"/>
</dbReference>
<dbReference type="Gene3D" id="2.40.50.100">
    <property type="match status" value="1"/>
</dbReference>